<feature type="compositionally biased region" description="Polar residues" evidence="1">
    <location>
        <begin position="366"/>
        <end position="379"/>
    </location>
</feature>
<sequence length="1247" mass="138601">MQSGRLMQDGQRTLQVERRQLHKRSQVVLNRAHTGRAGTQCVGTSHQGLGIEASHQQLQHNWKRSHIIRRYKAATSSRYRTTAANDAARAANQKASLGPLVNARSSCVDTSVQNSNSKYRSEARELLNKWTSRERNGAEHSYLSKPTDNLTANGQSNKANDYPYRNMVSSYIASRSAVPTSSRFSSHSRSLLSPSPVPLSHTPRAERPWRQRLAESSRIRASLGDDGSASYSAIRNSYARSRRSSLSQTSGDELSESVGRLRSYVNNSGNRSREGSTYGSRTFGSTSYCLHTPSYSQYYGRTNAVSTPPTEFMTRSCSPVARSRNEILKTLTSSDVPSLLDFRTPDVLIDSQKPLRVEKSHERSTGESMVSKSPSTRENSCIRDGNRSRKKTSKERTARRSSRQVGLTPSSSSSDEAFDRSLTRADMRRRRRRRKESAKSVALSSTGASDTGMLNIVDKSLTEERTAADTKRSDESTYRVIPIEIISTGSPPVSMNEQKENSTLSHKSRRTNGEKSPDRSQVSDQQSASVSNLVMNISKTNDGKMNETGKLEKRHSAMKIDQTTVAKTKSYHSGSVDDLIESAEETDASSILDDESHYSAIVHFKPNKASTKRGARVPPVPGLWKVADADEFISKNKHLSRSPYQEATAEVWTIRPNETVNKKVVLPKHIVKGVLPAKNEIKKNDKKESNETVEDQDLNKKVSKIKRLLAMNSKPIEQKNEEKTKDVHEKKKDTEKAELAASKIKDEVGQVNKSQLKELKAVTRAEQKTPQLKGVKTKAKQEEVKEESIQTLVSLVTKGVQSQEAVTTRALPVRLSITHPQKIREKKPLVTTSTSHTLSKKPDKLTVTKTLMEKRLSIVHSQKIREKKPLVTTSTSHTLSKKPAKLTAAKTLMEKRLSITHSQKIREKKPLVTTSTSHTLSKKPAKLTAAKTLMEKRKSTSSTSYSCREYSKKRTACNCELMRKSQQHKAQVTVDTPIPGVNTCRVRLRVKRAKKILPICDDSVVTAKKSLSVESEPTNVIPLSLPSETTASSSSQHLADVVALDIVKGDRKSHRPSPIIRFPSEEEEYNKAGRLVLPDKSLLEEYVNRKHGRLEGEEASFIGNELRCSPESSINSEILPACAVRVFERSPYGVPVITTPSRSVSRLSSGCSTEPATTSTVMLDTLTSYNNYNSTPQGFLRDSTTRIQIAKPISFDAPKSPFEERVQQQANAIRKASATAANNELLLQDRHHSPRRGSAQLTVTLNL</sequence>
<comment type="caution">
    <text evidence="2">The sequence shown here is derived from an EMBL/GenBank/DDBJ whole genome shotgun (WGS) entry which is preliminary data.</text>
</comment>
<feature type="compositionally biased region" description="Polar residues" evidence="1">
    <location>
        <begin position="238"/>
        <end position="252"/>
    </location>
</feature>
<feature type="compositionally biased region" description="Basic and acidic residues" evidence="1">
    <location>
        <begin position="417"/>
        <end position="426"/>
    </location>
</feature>
<feature type="compositionally biased region" description="Polar residues" evidence="1">
    <location>
        <begin position="299"/>
        <end position="317"/>
    </location>
</feature>
<feature type="region of interest" description="Disordered" evidence="1">
    <location>
        <begin position="712"/>
        <end position="738"/>
    </location>
</feature>
<protein>
    <submittedName>
        <fullName evidence="2">Uncharacterized protein</fullName>
    </submittedName>
</protein>
<keyword evidence="3" id="KW-1185">Reference proteome</keyword>
<feature type="region of interest" description="Disordered" evidence="1">
    <location>
        <begin position="238"/>
        <end position="258"/>
    </location>
</feature>
<feature type="region of interest" description="Disordered" evidence="1">
    <location>
        <begin position="264"/>
        <end position="283"/>
    </location>
</feature>
<feature type="compositionally biased region" description="Low complexity" evidence="1">
    <location>
        <begin position="520"/>
        <end position="531"/>
    </location>
</feature>
<feature type="region of interest" description="Disordered" evidence="1">
    <location>
        <begin position="299"/>
        <end position="318"/>
    </location>
</feature>
<feature type="region of interest" description="Disordered" evidence="1">
    <location>
        <begin position="182"/>
        <end position="212"/>
    </location>
</feature>
<feature type="region of interest" description="Disordered" evidence="1">
    <location>
        <begin position="131"/>
        <end position="162"/>
    </location>
</feature>
<dbReference type="Proteomes" id="UP001196413">
    <property type="component" value="Unassembled WGS sequence"/>
</dbReference>
<proteinExistence type="predicted"/>
<feature type="compositionally biased region" description="Polar residues" evidence="1">
    <location>
        <begin position="487"/>
        <end position="505"/>
    </location>
</feature>
<accession>A0AAD5QI47</accession>
<feature type="region of interest" description="Disordered" evidence="1">
    <location>
        <begin position="353"/>
        <end position="457"/>
    </location>
</feature>
<feature type="compositionally biased region" description="Basic residues" evidence="1">
    <location>
        <begin position="427"/>
        <end position="436"/>
    </location>
</feature>
<feature type="compositionally biased region" description="Low complexity" evidence="1">
    <location>
        <begin position="182"/>
        <end position="202"/>
    </location>
</feature>
<dbReference type="AlphaFoldDB" id="A0AAD5QI47"/>
<feature type="compositionally biased region" description="Basic and acidic residues" evidence="1">
    <location>
        <begin position="203"/>
        <end position="212"/>
    </location>
</feature>
<feature type="region of interest" description="Disordered" evidence="1">
    <location>
        <begin position="482"/>
        <end position="532"/>
    </location>
</feature>
<evidence type="ECO:0000256" key="1">
    <source>
        <dbReference type="SAM" id="MobiDB-lite"/>
    </source>
</evidence>
<name>A0AAD5QI47_PARTN</name>
<feature type="compositionally biased region" description="Polar residues" evidence="1">
    <location>
        <begin position="144"/>
        <end position="159"/>
    </location>
</feature>
<feature type="compositionally biased region" description="Basic and acidic residues" evidence="1">
    <location>
        <begin position="716"/>
        <end position="738"/>
    </location>
</feature>
<dbReference type="EMBL" id="JAHQIW010000860">
    <property type="protein sequence ID" value="KAJ1350424.1"/>
    <property type="molecule type" value="Genomic_DNA"/>
</dbReference>
<evidence type="ECO:0000313" key="2">
    <source>
        <dbReference type="EMBL" id="KAJ1350424.1"/>
    </source>
</evidence>
<organism evidence="2 3">
    <name type="scientific">Parelaphostrongylus tenuis</name>
    <name type="common">Meningeal worm</name>
    <dbReference type="NCBI Taxonomy" id="148309"/>
    <lineage>
        <taxon>Eukaryota</taxon>
        <taxon>Metazoa</taxon>
        <taxon>Ecdysozoa</taxon>
        <taxon>Nematoda</taxon>
        <taxon>Chromadorea</taxon>
        <taxon>Rhabditida</taxon>
        <taxon>Rhabditina</taxon>
        <taxon>Rhabditomorpha</taxon>
        <taxon>Strongyloidea</taxon>
        <taxon>Metastrongylidae</taxon>
        <taxon>Parelaphostrongylus</taxon>
    </lineage>
</organism>
<evidence type="ECO:0000313" key="3">
    <source>
        <dbReference type="Proteomes" id="UP001196413"/>
    </source>
</evidence>
<reference evidence="2" key="1">
    <citation type="submission" date="2021-06" db="EMBL/GenBank/DDBJ databases">
        <title>Parelaphostrongylus tenuis whole genome reference sequence.</title>
        <authorList>
            <person name="Garwood T.J."/>
            <person name="Larsen P.A."/>
            <person name="Fountain-Jones N.M."/>
            <person name="Garbe J.R."/>
            <person name="Macchietto M.G."/>
            <person name="Kania S.A."/>
            <person name="Gerhold R.W."/>
            <person name="Richards J.E."/>
            <person name="Wolf T.M."/>
        </authorList>
    </citation>
    <scope>NUCLEOTIDE SEQUENCE</scope>
    <source>
        <strain evidence="2">MNPRO001-30</strain>
        <tissue evidence="2">Meninges</tissue>
    </source>
</reference>
<feature type="compositionally biased region" description="Basic and acidic residues" evidence="1">
    <location>
        <begin position="353"/>
        <end position="365"/>
    </location>
</feature>
<gene>
    <name evidence="2" type="ORF">KIN20_006212</name>
</gene>
<feature type="compositionally biased region" description="Basic residues" evidence="1">
    <location>
        <begin position="388"/>
        <end position="402"/>
    </location>
</feature>